<keyword evidence="2" id="KW-0645">Protease</keyword>
<name>A0A918SJ50_9FLAO</name>
<dbReference type="InterPro" id="IPR038765">
    <property type="entry name" value="Papain-like_cys_pep_sf"/>
</dbReference>
<feature type="domain" description="NlpC/P60" evidence="6">
    <location>
        <begin position="14"/>
        <end position="141"/>
    </location>
</feature>
<keyword evidence="5" id="KW-0788">Thiol protease</keyword>
<organism evidence="7 8">
    <name type="scientific">Salinimicrobium marinum</name>
    <dbReference type="NCBI Taxonomy" id="680283"/>
    <lineage>
        <taxon>Bacteria</taxon>
        <taxon>Pseudomonadati</taxon>
        <taxon>Bacteroidota</taxon>
        <taxon>Flavobacteriia</taxon>
        <taxon>Flavobacteriales</taxon>
        <taxon>Flavobacteriaceae</taxon>
        <taxon>Salinimicrobium</taxon>
    </lineage>
</organism>
<dbReference type="Proteomes" id="UP000610456">
    <property type="component" value="Unassembled WGS sequence"/>
</dbReference>
<dbReference type="Gene3D" id="3.90.1720.10">
    <property type="entry name" value="endopeptidase domain like (from Nostoc punctiforme)"/>
    <property type="match status" value="1"/>
</dbReference>
<dbReference type="Pfam" id="PF00877">
    <property type="entry name" value="NLPC_P60"/>
    <property type="match status" value="1"/>
</dbReference>
<dbReference type="GO" id="GO:0008234">
    <property type="term" value="F:cysteine-type peptidase activity"/>
    <property type="evidence" value="ECO:0007669"/>
    <property type="project" value="UniProtKB-KW"/>
</dbReference>
<proteinExistence type="inferred from homology"/>
<evidence type="ECO:0000313" key="7">
    <source>
        <dbReference type="EMBL" id="GHA42783.1"/>
    </source>
</evidence>
<dbReference type="EMBL" id="BMXB01000011">
    <property type="protein sequence ID" value="GHA42783.1"/>
    <property type="molecule type" value="Genomic_DNA"/>
</dbReference>
<reference evidence="7" key="1">
    <citation type="journal article" date="2014" name="Int. J. Syst. Evol. Microbiol.">
        <title>Complete genome sequence of Corynebacterium casei LMG S-19264T (=DSM 44701T), isolated from a smear-ripened cheese.</title>
        <authorList>
            <consortium name="US DOE Joint Genome Institute (JGI-PGF)"/>
            <person name="Walter F."/>
            <person name="Albersmeier A."/>
            <person name="Kalinowski J."/>
            <person name="Ruckert C."/>
        </authorList>
    </citation>
    <scope>NUCLEOTIDE SEQUENCE</scope>
    <source>
        <strain evidence="7">KCTC 12719</strain>
    </source>
</reference>
<dbReference type="GO" id="GO:0006508">
    <property type="term" value="P:proteolysis"/>
    <property type="evidence" value="ECO:0007669"/>
    <property type="project" value="UniProtKB-KW"/>
</dbReference>
<dbReference type="InterPro" id="IPR000064">
    <property type="entry name" value="NLP_P60_dom"/>
</dbReference>
<evidence type="ECO:0000259" key="6">
    <source>
        <dbReference type="PROSITE" id="PS51935"/>
    </source>
</evidence>
<dbReference type="InterPro" id="IPR052062">
    <property type="entry name" value="Murein_DD/LD_carboxypeptidase"/>
</dbReference>
<evidence type="ECO:0000256" key="3">
    <source>
        <dbReference type="ARBA" id="ARBA00022729"/>
    </source>
</evidence>
<sequence length="141" mass="16183">MHPSERAITSSTDNPVMLRVSENAKEFVGTKYKYGGTTKKGMDCSGLIYTAFTAEDIPFPRTSRDMSHLGYRLNLKEVNVGDLLFFETDKKKRVINHVGLVVDRDPNQIYFIHSTTSRGVIISSLEENYWRENFVMARRVE</sequence>
<comment type="caution">
    <text evidence="7">The sequence shown here is derived from an EMBL/GenBank/DDBJ whole genome shotgun (WGS) entry which is preliminary data.</text>
</comment>
<dbReference type="SUPFAM" id="SSF54001">
    <property type="entry name" value="Cysteine proteinases"/>
    <property type="match status" value="1"/>
</dbReference>
<evidence type="ECO:0000313" key="8">
    <source>
        <dbReference type="Proteomes" id="UP000610456"/>
    </source>
</evidence>
<accession>A0A918SJ50</accession>
<gene>
    <name evidence="7" type="ORF">GCM10007103_24900</name>
</gene>
<evidence type="ECO:0000256" key="1">
    <source>
        <dbReference type="ARBA" id="ARBA00007074"/>
    </source>
</evidence>
<dbReference type="AlphaFoldDB" id="A0A918SJ50"/>
<dbReference type="PROSITE" id="PS51935">
    <property type="entry name" value="NLPC_P60"/>
    <property type="match status" value="1"/>
</dbReference>
<keyword evidence="4" id="KW-0378">Hydrolase</keyword>
<dbReference type="PANTHER" id="PTHR47360:SF1">
    <property type="entry name" value="ENDOPEPTIDASE NLPC-RELATED"/>
    <property type="match status" value="1"/>
</dbReference>
<keyword evidence="8" id="KW-1185">Reference proteome</keyword>
<evidence type="ECO:0000256" key="4">
    <source>
        <dbReference type="ARBA" id="ARBA00022801"/>
    </source>
</evidence>
<evidence type="ECO:0000256" key="5">
    <source>
        <dbReference type="ARBA" id="ARBA00022807"/>
    </source>
</evidence>
<dbReference type="PANTHER" id="PTHR47360">
    <property type="entry name" value="MUREIN DD-ENDOPEPTIDASE MEPS/MUREIN LD-CARBOXYPEPTIDASE"/>
    <property type="match status" value="1"/>
</dbReference>
<reference evidence="7" key="2">
    <citation type="submission" date="2020-09" db="EMBL/GenBank/DDBJ databases">
        <authorList>
            <person name="Sun Q."/>
            <person name="Kim S."/>
        </authorList>
    </citation>
    <scope>NUCLEOTIDE SEQUENCE</scope>
    <source>
        <strain evidence="7">KCTC 12719</strain>
    </source>
</reference>
<comment type="similarity">
    <text evidence="1">Belongs to the peptidase C40 family.</text>
</comment>
<evidence type="ECO:0000256" key="2">
    <source>
        <dbReference type="ARBA" id="ARBA00022670"/>
    </source>
</evidence>
<protein>
    <recommendedName>
        <fullName evidence="6">NlpC/P60 domain-containing protein</fullName>
    </recommendedName>
</protein>
<keyword evidence="3" id="KW-0732">Signal</keyword>